<evidence type="ECO:0000313" key="1">
    <source>
        <dbReference type="EMBL" id="KAJ8867839.1"/>
    </source>
</evidence>
<comment type="caution">
    <text evidence="1">The sequence shown here is derived from an EMBL/GenBank/DDBJ whole genome shotgun (WGS) entry which is preliminary data.</text>
</comment>
<dbReference type="Proteomes" id="UP001159363">
    <property type="component" value="Chromosome 14"/>
</dbReference>
<proteinExistence type="predicted"/>
<protein>
    <submittedName>
        <fullName evidence="1">Uncharacterized protein</fullName>
    </submittedName>
</protein>
<sequence length="740" mass="82042">MRKESASACITIPAYVWSDFGKPWETESGWPHKNLNAGRPLGTCRDSAVITAATCKVARCTTWQRRKLVHPLPRAGRVSASSGGVTRQADVAGGHKAQLVGWGRNRDNSLPIWLDNSPPTYMGELGSISCGVTLGCSHVGIVPDDAAGRRVFSRSPPPPPLSPSLIAVLLHTPLASALSALKTSMLRTVHIFSLARSNDLCRRDKISVDWAFRYLYLPPKRVEESSTRSSLFRDPKERRCAAVKPVTVQRCMATSGVGNLAAIVQSKSAVVYRDNDPKHRHENLAVVAVQSSTNVSYATTNVFGEILTDSDLVLDLHRPDGSGQEGRAPWSAVRPSLGMEMSGLHGHARARVLVLSFLSGSELTVTWRGARARLLHLGVPCPPPDRELSSCPLPFLFLVPATSPLPVTTREVFLVRRRLRNSPELSASYLTGKPTWITLVEGKRPTTMPTAIPPLHLGKGREELDFLSDNAFLRGVFVKFLQRGREASCEMKAGPMTFSYNAEQTGQIIPTTNQGASRHFGMIRVVCTDKVGRSHLYGAWTMSILPTIQCVVTRRYYKHNAIQKSVRQVDWLLERERDINSKYKSALVRGTDHTDQCHRHFTSLGRYSLSAGVDRSLVRDLGHPVGYQLVCGGEEKLTPSPLLTHQNYFKLQCNIIVQDSQGVEMSHERGEVACSKEFHEFMEILHYVSHLSRRISLARAGLRLCVWHRRGVKILISGECRGAVKREMRICRVPARRAES</sequence>
<dbReference type="EMBL" id="JARBHB010000015">
    <property type="protein sequence ID" value="KAJ8867839.1"/>
    <property type="molecule type" value="Genomic_DNA"/>
</dbReference>
<accession>A0ABQ9G9W4</accession>
<name>A0ABQ9G9W4_9NEOP</name>
<gene>
    <name evidence="1" type="ORF">PR048_031644</name>
</gene>
<evidence type="ECO:0000313" key="2">
    <source>
        <dbReference type="Proteomes" id="UP001159363"/>
    </source>
</evidence>
<organism evidence="1 2">
    <name type="scientific">Dryococelus australis</name>
    <dbReference type="NCBI Taxonomy" id="614101"/>
    <lineage>
        <taxon>Eukaryota</taxon>
        <taxon>Metazoa</taxon>
        <taxon>Ecdysozoa</taxon>
        <taxon>Arthropoda</taxon>
        <taxon>Hexapoda</taxon>
        <taxon>Insecta</taxon>
        <taxon>Pterygota</taxon>
        <taxon>Neoptera</taxon>
        <taxon>Polyneoptera</taxon>
        <taxon>Phasmatodea</taxon>
        <taxon>Verophasmatodea</taxon>
        <taxon>Anareolatae</taxon>
        <taxon>Phasmatidae</taxon>
        <taxon>Eurycanthinae</taxon>
        <taxon>Dryococelus</taxon>
    </lineage>
</organism>
<reference evidence="1 2" key="1">
    <citation type="submission" date="2023-02" db="EMBL/GenBank/DDBJ databases">
        <title>LHISI_Scaffold_Assembly.</title>
        <authorList>
            <person name="Stuart O.P."/>
            <person name="Cleave R."/>
            <person name="Magrath M.J.L."/>
            <person name="Mikheyev A.S."/>
        </authorList>
    </citation>
    <scope>NUCLEOTIDE SEQUENCE [LARGE SCALE GENOMIC DNA]</scope>
    <source>
        <strain evidence="1">Daus_M_001</strain>
        <tissue evidence="1">Leg muscle</tissue>
    </source>
</reference>
<keyword evidence="2" id="KW-1185">Reference proteome</keyword>